<sequence>MNVSKVFLGLTVHRGNDCVTPKDLVNIVIPIIKHCDKYGGIMLWNRYSDAITNYSAQVKDYVCPDRRLYSTAATLVASSSV</sequence>
<accession>A0A804KDL5</accession>
<proteinExistence type="predicted"/>
<evidence type="ECO:0008006" key="3">
    <source>
        <dbReference type="Google" id="ProtNLM"/>
    </source>
</evidence>
<evidence type="ECO:0000313" key="2">
    <source>
        <dbReference type="Proteomes" id="UP000012960"/>
    </source>
</evidence>
<protein>
    <recommendedName>
        <fullName evidence="3">GH18 domain-containing protein</fullName>
    </recommendedName>
</protein>
<keyword evidence="2" id="KW-1185">Reference proteome</keyword>
<dbReference type="SUPFAM" id="SSF51445">
    <property type="entry name" value="(Trans)glycosidases"/>
    <property type="match status" value="1"/>
</dbReference>
<dbReference type="EnsemblPlants" id="Ma08_t33300.1">
    <property type="protein sequence ID" value="Ma08_p33300.1"/>
    <property type="gene ID" value="Ma08_g33300"/>
</dbReference>
<dbReference type="Proteomes" id="UP000012960">
    <property type="component" value="Unplaced"/>
</dbReference>
<dbReference type="AlphaFoldDB" id="A0A804KDL5"/>
<name>A0A804KDL5_MUSAM</name>
<dbReference type="InterPro" id="IPR017853">
    <property type="entry name" value="GH"/>
</dbReference>
<dbReference type="Gene3D" id="3.20.20.80">
    <property type="entry name" value="Glycosidases"/>
    <property type="match status" value="1"/>
</dbReference>
<dbReference type="Gramene" id="Ma08_t33300.1">
    <property type="protein sequence ID" value="Ma08_p33300.1"/>
    <property type="gene ID" value="Ma08_g33300"/>
</dbReference>
<evidence type="ECO:0000313" key="1">
    <source>
        <dbReference type="EnsemblPlants" id="Ma08_p33300.1"/>
    </source>
</evidence>
<reference evidence="1" key="1">
    <citation type="submission" date="2021-05" db="UniProtKB">
        <authorList>
            <consortium name="EnsemblPlants"/>
        </authorList>
    </citation>
    <scope>IDENTIFICATION</scope>
    <source>
        <strain evidence="1">subsp. malaccensis</strain>
    </source>
</reference>
<dbReference type="InParanoid" id="A0A804KDL5"/>
<organism evidence="1 2">
    <name type="scientific">Musa acuminata subsp. malaccensis</name>
    <name type="common">Wild banana</name>
    <name type="synonym">Musa malaccensis</name>
    <dbReference type="NCBI Taxonomy" id="214687"/>
    <lineage>
        <taxon>Eukaryota</taxon>
        <taxon>Viridiplantae</taxon>
        <taxon>Streptophyta</taxon>
        <taxon>Embryophyta</taxon>
        <taxon>Tracheophyta</taxon>
        <taxon>Spermatophyta</taxon>
        <taxon>Magnoliopsida</taxon>
        <taxon>Liliopsida</taxon>
        <taxon>Zingiberales</taxon>
        <taxon>Musaceae</taxon>
        <taxon>Musa</taxon>
    </lineage>
</organism>